<evidence type="ECO:0000313" key="8">
    <source>
        <dbReference type="EMBL" id="ANF59390.1"/>
    </source>
</evidence>
<feature type="binding site" evidence="6">
    <location>
        <begin position="119"/>
        <end position="121"/>
    </location>
    <ligand>
        <name>biotin</name>
        <dbReference type="ChEBI" id="CHEBI:57586"/>
    </ligand>
</feature>
<feature type="binding site" evidence="6">
    <location>
        <begin position="91"/>
        <end position="93"/>
    </location>
    <ligand>
        <name>biotin</name>
        <dbReference type="ChEBI" id="CHEBI:57586"/>
    </ligand>
</feature>
<dbReference type="EC" id="6.3.4.15" evidence="6"/>
<dbReference type="STRING" id="376489.A5892_19580"/>
<evidence type="ECO:0000256" key="2">
    <source>
        <dbReference type="ARBA" id="ARBA00022741"/>
    </source>
</evidence>
<protein>
    <recommendedName>
        <fullName evidence="6">Bifunctional ligase/repressor BirA</fullName>
    </recommendedName>
    <alternativeName>
        <fullName evidence="6">Biotin operon repressor</fullName>
    </alternativeName>
    <alternativeName>
        <fullName evidence="6">Biotin--[acetyl-CoA-carboxylase] ligase</fullName>
        <ecNumber evidence="6">6.3.4.15</ecNumber>
    </alternativeName>
    <alternativeName>
        <fullName evidence="6">Biotin--protein ligase</fullName>
    </alternativeName>
    <alternativeName>
        <fullName evidence="6">Biotin-[acetyl-CoA carboxylase] synthetase</fullName>
    </alternativeName>
</protein>
<keyword evidence="9" id="KW-1185">Reference proteome</keyword>
<dbReference type="SUPFAM" id="SSF50037">
    <property type="entry name" value="C-terminal domain of transcriptional repressors"/>
    <property type="match status" value="1"/>
</dbReference>
<keyword evidence="6" id="KW-0238">DNA-binding</keyword>
<reference evidence="8 9" key="1">
    <citation type="submission" date="2016-04" db="EMBL/GenBank/DDBJ databases">
        <title>Complete Genome Sequence of Halotalea alkalilenta IHB B 13600.</title>
        <authorList>
            <person name="Swarnkar M.K."/>
            <person name="Sharma A."/>
            <person name="Kaushal K."/>
            <person name="Soni R."/>
            <person name="Rana S."/>
            <person name="Singh A.K."/>
            <person name="Gulati A."/>
        </authorList>
    </citation>
    <scope>NUCLEOTIDE SEQUENCE [LARGE SCALE GENOMIC DNA]</scope>
    <source>
        <strain evidence="8 9">IHB B 13600</strain>
    </source>
</reference>
<dbReference type="SUPFAM" id="SSF46785">
    <property type="entry name" value="Winged helix' DNA-binding domain"/>
    <property type="match status" value="1"/>
</dbReference>
<evidence type="ECO:0000256" key="6">
    <source>
        <dbReference type="HAMAP-Rule" id="MF_00978"/>
    </source>
</evidence>
<dbReference type="Pfam" id="PF08279">
    <property type="entry name" value="HTH_11"/>
    <property type="match status" value="1"/>
</dbReference>
<dbReference type="InterPro" id="IPR030855">
    <property type="entry name" value="Bifunct_BirA"/>
</dbReference>
<name>A0A172YJJ9_9GAMM</name>
<dbReference type="InterPro" id="IPR036388">
    <property type="entry name" value="WH-like_DNA-bd_sf"/>
</dbReference>
<evidence type="ECO:0000256" key="5">
    <source>
        <dbReference type="ARBA" id="ARBA00047846"/>
    </source>
</evidence>
<keyword evidence="1 6" id="KW-0436">Ligase</keyword>
<dbReference type="GO" id="GO:0003677">
    <property type="term" value="F:DNA binding"/>
    <property type="evidence" value="ECO:0007669"/>
    <property type="project" value="UniProtKB-UniRule"/>
</dbReference>
<dbReference type="CDD" id="cd16442">
    <property type="entry name" value="BPL"/>
    <property type="match status" value="1"/>
</dbReference>
<evidence type="ECO:0000259" key="7">
    <source>
        <dbReference type="PROSITE" id="PS51733"/>
    </source>
</evidence>
<sequence length="327" mass="35259">MNFRDLIRLLGDGEYRSGEELGERLGVSRTAIWKQLKKLEGLGVTLEAVRGRGYRVSPPIELLDGSEIVGKLPHAARRRLARLFVEMQLDSTNSFLLNRFSQGAGHAEVCFAEQQTSGRGRRGRRWETPLGGGLTFSLGWRFGSPAARLQGLSLSVGVVIAEALATQGVDIELKWPNDLLLRRGDGELAKLGGVLIELQGDAEGPCEVVIGIGLNVLSAPKLEGTEGLPSGCLGEVNQGLSRNAVAAVLIEHLTAMLERFGDEGFEPWRSRWNQLHALSGRAVNVKLGEGGYLATALDVDSNGNLRVREGDAIRTLAGGEVTLRPLP</sequence>
<keyword evidence="6" id="KW-0804">Transcription</keyword>
<organism evidence="8 9">
    <name type="scientific">Halotalea alkalilenta</name>
    <dbReference type="NCBI Taxonomy" id="376489"/>
    <lineage>
        <taxon>Bacteria</taxon>
        <taxon>Pseudomonadati</taxon>
        <taxon>Pseudomonadota</taxon>
        <taxon>Gammaproteobacteria</taxon>
        <taxon>Oceanospirillales</taxon>
        <taxon>Halomonadaceae</taxon>
        <taxon>Halotalea</taxon>
    </lineage>
</organism>
<dbReference type="InterPro" id="IPR004408">
    <property type="entry name" value="Biotin_CoA_COase_ligase"/>
</dbReference>
<comment type="similarity">
    <text evidence="6">Belongs to the biotin--protein ligase family.</text>
</comment>
<dbReference type="InterPro" id="IPR008988">
    <property type="entry name" value="Transcriptional_repressor_C"/>
</dbReference>
<feature type="domain" description="BPL/LPL catalytic" evidence="7">
    <location>
        <begin position="76"/>
        <end position="261"/>
    </location>
</feature>
<dbReference type="Pfam" id="PF03099">
    <property type="entry name" value="BPL_LplA_LipB"/>
    <property type="match status" value="1"/>
</dbReference>
<dbReference type="GO" id="GO:0006355">
    <property type="term" value="P:regulation of DNA-templated transcription"/>
    <property type="evidence" value="ECO:0007669"/>
    <property type="project" value="UniProtKB-UniRule"/>
</dbReference>
<comment type="caution">
    <text evidence="6">Lacks conserved residue(s) required for the propagation of feature annotation.</text>
</comment>
<dbReference type="InterPro" id="IPR003142">
    <property type="entry name" value="BPL_C"/>
</dbReference>
<dbReference type="InterPro" id="IPR013196">
    <property type="entry name" value="HTH_11"/>
</dbReference>
<dbReference type="GO" id="GO:0005737">
    <property type="term" value="C:cytoplasm"/>
    <property type="evidence" value="ECO:0007669"/>
    <property type="project" value="TreeGrafter"/>
</dbReference>
<keyword evidence="6" id="KW-0805">Transcription regulation</keyword>
<evidence type="ECO:0000256" key="1">
    <source>
        <dbReference type="ARBA" id="ARBA00022598"/>
    </source>
</evidence>
<keyword evidence="3 6" id="KW-0067">ATP-binding</keyword>
<dbReference type="PANTHER" id="PTHR12835:SF5">
    <property type="entry name" value="BIOTIN--PROTEIN LIGASE"/>
    <property type="match status" value="1"/>
</dbReference>
<dbReference type="SUPFAM" id="SSF55681">
    <property type="entry name" value="Class II aaRS and biotin synthetases"/>
    <property type="match status" value="1"/>
</dbReference>
<dbReference type="AlphaFoldDB" id="A0A172YJJ9"/>
<dbReference type="RefSeq" id="WP_064124201.1">
    <property type="nucleotide sequence ID" value="NZ_CP015243.1"/>
</dbReference>
<comment type="catalytic activity">
    <reaction evidence="5 6">
        <text>biotin + L-lysyl-[protein] + ATP = N(6)-biotinyl-L-lysyl-[protein] + AMP + diphosphate + H(+)</text>
        <dbReference type="Rhea" id="RHEA:11756"/>
        <dbReference type="Rhea" id="RHEA-COMP:9752"/>
        <dbReference type="Rhea" id="RHEA-COMP:10505"/>
        <dbReference type="ChEBI" id="CHEBI:15378"/>
        <dbReference type="ChEBI" id="CHEBI:29969"/>
        <dbReference type="ChEBI" id="CHEBI:30616"/>
        <dbReference type="ChEBI" id="CHEBI:33019"/>
        <dbReference type="ChEBI" id="CHEBI:57586"/>
        <dbReference type="ChEBI" id="CHEBI:83144"/>
        <dbReference type="ChEBI" id="CHEBI:456215"/>
        <dbReference type="EC" id="6.3.4.15"/>
    </reaction>
</comment>
<dbReference type="InterPro" id="IPR004143">
    <property type="entry name" value="BPL_LPL_catalytic"/>
</dbReference>
<dbReference type="InterPro" id="IPR045864">
    <property type="entry name" value="aa-tRNA-synth_II/BPL/LPL"/>
</dbReference>
<dbReference type="Gene3D" id="3.30.930.10">
    <property type="entry name" value="Bira Bifunctional Protein, Domain 2"/>
    <property type="match status" value="1"/>
</dbReference>
<dbReference type="KEGG" id="haa:A5892_19580"/>
<accession>A0A172YJJ9</accession>
<dbReference type="EMBL" id="CP015243">
    <property type="protein sequence ID" value="ANF59390.1"/>
    <property type="molecule type" value="Genomic_DNA"/>
</dbReference>
<dbReference type="GO" id="GO:0004077">
    <property type="term" value="F:biotin--[biotin carboxyl-carrier protein] ligase activity"/>
    <property type="evidence" value="ECO:0007669"/>
    <property type="project" value="UniProtKB-UniRule"/>
</dbReference>
<evidence type="ECO:0000256" key="4">
    <source>
        <dbReference type="ARBA" id="ARBA00023267"/>
    </source>
</evidence>
<comment type="function">
    <text evidence="6">Acts both as a biotin--[acetyl-CoA-carboxylase] ligase and a biotin-operon repressor. In the presence of ATP, BirA activates biotin to form the BirA-biotinyl-5'-adenylate (BirA-bio-5'-AMP or holoBirA) complex. HoloBirA can either transfer the biotinyl moiety to the biotin carboxyl carrier protein (BCCP) subunit of acetyl-CoA carboxylase, or bind to the biotin operator site and inhibit transcription of the operon.</text>
</comment>
<evidence type="ECO:0000256" key="3">
    <source>
        <dbReference type="ARBA" id="ARBA00022840"/>
    </source>
</evidence>
<dbReference type="Gene3D" id="2.30.30.100">
    <property type="match status" value="1"/>
</dbReference>
<keyword evidence="6" id="KW-0678">Repressor</keyword>
<dbReference type="InterPro" id="IPR036390">
    <property type="entry name" value="WH_DNA-bd_sf"/>
</dbReference>
<keyword evidence="2 6" id="KW-0547">Nucleotide-binding</keyword>
<proteinExistence type="inferred from homology"/>
<feature type="binding site" evidence="6">
    <location>
        <position position="115"/>
    </location>
    <ligand>
        <name>biotin</name>
        <dbReference type="ChEBI" id="CHEBI:57586"/>
    </ligand>
</feature>
<dbReference type="NCBIfam" id="TIGR00121">
    <property type="entry name" value="birA_ligase"/>
    <property type="match status" value="1"/>
</dbReference>
<evidence type="ECO:0000313" key="9">
    <source>
        <dbReference type="Proteomes" id="UP000077875"/>
    </source>
</evidence>
<dbReference type="Pfam" id="PF02237">
    <property type="entry name" value="BPL_C"/>
    <property type="match status" value="1"/>
</dbReference>
<dbReference type="PANTHER" id="PTHR12835">
    <property type="entry name" value="BIOTIN PROTEIN LIGASE"/>
    <property type="match status" value="1"/>
</dbReference>
<feature type="DNA-binding region" description="H-T-H motif" evidence="6">
    <location>
        <begin position="18"/>
        <end position="37"/>
    </location>
</feature>
<dbReference type="Proteomes" id="UP000077875">
    <property type="component" value="Chromosome"/>
</dbReference>
<dbReference type="Gene3D" id="1.10.10.10">
    <property type="entry name" value="Winged helix-like DNA-binding domain superfamily/Winged helix DNA-binding domain"/>
    <property type="match status" value="1"/>
</dbReference>
<dbReference type="HAMAP" id="MF_00978">
    <property type="entry name" value="Bifunct_BirA"/>
    <property type="match status" value="1"/>
</dbReference>
<keyword evidence="4 6" id="KW-0092">Biotin</keyword>
<dbReference type="PROSITE" id="PS51733">
    <property type="entry name" value="BPL_LPL_CATALYTIC"/>
    <property type="match status" value="1"/>
</dbReference>
<dbReference type="GO" id="GO:0005524">
    <property type="term" value="F:ATP binding"/>
    <property type="evidence" value="ECO:0007669"/>
    <property type="project" value="UniProtKB-UniRule"/>
</dbReference>
<gene>
    <name evidence="6" type="primary">birA</name>
    <name evidence="8" type="ORF">A5892_19580</name>
</gene>